<name>A0A6G0X2L5_9STRA</name>
<protein>
    <submittedName>
        <fullName evidence="1">Uncharacterized protein</fullName>
    </submittedName>
</protein>
<dbReference type="Proteomes" id="UP000481153">
    <property type="component" value="Unassembled WGS sequence"/>
</dbReference>
<organism evidence="1 2">
    <name type="scientific">Aphanomyces euteiches</name>
    <dbReference type="NCBI Taxonomy" id="100861"/>
    <lineage>
        <taxon>Eukaryota</taxon>
        <taxon>Sar</taxon>
        <taxon>Stramenopiles</taxon>
        <taxon>Oomycota</taxon>
        <taxon>Saprolegniomycetes</taxon>
        <taxon>Saprolegniales</taxon>
        <taxon>Verrucalvaceae</taxon>
        <taxon>Aphanomyces</taxon>
    </lineage>
</organism>
<keyword evidence="2" id="KW-1185">Reference proteome</keyword>
<proteinExistence type="predicted"/>
<comment type="caution">
    <text evidence="1">The sequence shown here is derived from an EMBL/GenBank/DDBJ whole genome shotgun (WGS) entry which is preliminary data.</text>
</comment>
<reference evidence="1 2" key="1">
    <citation type="submission" date="2019-07" db="EMBL/GenBank/DDBJ databases">
        <title>Genomics analysis of Aphanomyces spp. identifies a new class of oomycete effector associated with host adaptation.</title>
        <authorList>
            <person name="Gaulin E."/>
        </authorList>
    </citation>
    <scope>NUCLEOTIDE SEQUENCE [LARGE SCALE GENOMIC DNA]</scope>
    <source>
        <strain evidence="1 2">ATCC 201684</strain>
    </source>
</reference>
<accession>A0A6G0X2L5</accession>
<evidence type="ECO:0000313" key="1">
    <source>
        <dbReference type="EMBL" id="KAF0734145.1"/>
    </source>
</evidence>
<dbReference type="EMBL" id="VJMJ01000117">
    <property type="protein sequence ID" value="KAF0734145.1"/>
    <property type="molecule type" value="Genomic_DNA"/>
</dbReference>
<gene>
    <name evidence="1" type="ORF">Ae201684_009013</name>
</gene>
<sequence length="177" mass="20065">MSSKAPTLVPHGSIGVATFESITLWAWRSSHCHRVMPSIMLVPIPGRVQNERLKMNGLVVLSQIHGRVFHDVNWAQLRERRARERFVPAPSVGTCWTYMELKCLNQCETVVQRRDGASETMSFEQDAETPAVIYRFFAERVGGILSSLTFLQYDVSFCRLQVVLSASHPWQEAATTQ</sequence>
<dbReference type="AlphaFoldDB" id="A0A6G0X2L5"/>
<evidence type="ECO:0000313" key="2">
    <source>
        <dbReference type="Proteomes" id="UP000481153"/>
    </source>
</evidence>